<feature type="domain" description="VWFA" evidence="12">
    <location>
        <begin position="300"/>
        <end position="472"/>
    </location>
</feature>
<keyword evidence="4" id="KW-0732">Signal</keyword>
<comment type="similarity">
    <text evidence="10">Belongs to the fibril-associated collagens with interrupted helices (FACIT) family.</text>
</comment>
<feature type="compositionally biased region" description="Acidic residues" evidence="11">
    <location>
        <begin position="1881"/>
        <end position="1890"/>
    </location>
</feature>
<dbReference type="Pfam" id="PF00041">
    <property type="entry name" value="fn3"/>
    <property type="match status" value="5"/>
</dbReference>
<keyword evidence="3" id="KW-0272">Extracellular matrix</keyword>
<dbReference type="Gene3D" id="3.40.50.410">
    <property type="entry name" value="von Willebrand factor, type A domain"/>
    <property type="match status" value="3"/>
</dbReference>
<feature type="compositionally biased region" description="Gly residues" evidence="11">
    <location>
        <begin position="1770"/>
        <end position="1779"/>
    </location>
</feature>
<dbReference type="SUPFAM" id="SSF49899">
    <property type="entry name" value="Concanavalin A-like lectins/glucanases"/>
    <property type="match status" value="1"/>
</dbReference>
<dbReference type="InterPro" id="IPR050525">
    <property type="entry name" value="ECM_Assembly_Org"/>
</dbReference>
<feature type="compositionally biased region" description="Pro residues" evidence="11">
    <location>
        <begin position="1804"/>
        <end position="1813"/>
    </location>
</feature>
<feature type="domain" description="Fibronectin type-III" evidence="13">
    <location>
        <begin position="591"/>
        <end position="677"/>
    </location>
</feature>
<comment type="subcellular location">
    <subcellularLocation>
        <location evidence="1">Secreted</location>
        <location evidence="1">Extracellular space</location>
        <location evidence="1">Extracellular matrix</location>
    </subcellularLocation>
</comment>
<keyword evidence="7 14" id="KW-0176">Collagen</keyword>
<feature type="domain" description="Fibronectin type-III" evidence="13">
    <location>
        <begin position="971"/>
        <end position="1059"/>
    </location>
</feature>
<protein>
    <submittedName>
        <fullName evidence="14">Collagen alpha-1(XIV) chain</fullName>
    </submittedName>
</protein>
<evidence type="ECO:0000256" key="7">
    <source>
        <dbReference type="ARBA" id="ARBA00023119"/>
    </source>
</evidence>
<dbReference type="Gene3D" id="2.60.40.10">
    <property type="entry name" value="Immunoglobulins"/>
    <property type="match status" value="5"/>
</dbReference>
<dbReference type="SMART" id="SM00327">
    <property type="entry name" value="VWA"/>
    <property type="match status" value="2"/>
</dbReference>
<keyword evidence="15" id="KW-1185">Reference proteome</keyword>
<dbReference type="FunFam" id="2.60.40.10:FF:000234">
    <property type="entry name" value="Collagen, type XII, alpha 1"/>
    <property type="match status" value="3"/>
</dbReference>
<dbReference type="InterPro" id="IPR008160">
    <property type="entry name" value="Collagen"/>
</dbReference>
<dbReference type="InterPro" id="IPR013783">
    <property type="entry name" value="Ig-like_fold"/>
</dbReference>
<evidence type="ECO:0000256" key="11">
    <source>
        <dbReference type="SAM" id="MobiDB-lite"/>
    </source>
</evidence>
<dbReference type="EMBL" id="SOYY01000024">
    <property type="protein sequence ID" value="KAA0703085.1"/>
    <property type="molecule type" value="Genomic_DNA"/>
</dbReference>
<dbReference type="Pfam" id="PF01391">
    <property type="entry name" value="Collagen"/>
    <property type="match status" value="2"/>
</dbReference>
<dbReference type="SUPFAM" id="SSF49265">
    <property type="entry name" value="Fibronectin type III"/>
    <property type="match status" value="4"/>
</dbReference>
<feature type="compositionally biased region" description="Low complexity" evidence="11">
    <location>
        <begin position="1639"/>
        <end position="1648"/>
    </location>
</feature>
<evidence type="ECO:0000256" key="1">
    <source>
        <dbReference type="ARBA" id="ARBA00004498"/>
    </source>
</evidence>
<keyword evidence="5" id="KW-0677">Repeat</keyword>
<feature type="region of interest" description="Disordered" evidence="11">
    <location>
        <begin position="1738"/>
        <end position="1946"/>
    </location>
</feature>
<feature type="compositionally biased region" description="Polar residues" evidence="11">
    <location>
        <begin position="163"/>
        <end position="174"/>
    </location>
</feature>
<organism evidence="14 15">
    <name type="scientific">Triplophysa tibetana</name>
    <dbReference type="NCBI Taxonomy" id="1572043"/>
    <lineage>
        <taxon>Eukaryota</taxon>
        <taxon>Metazoa</taxon>
        <taxon>Chordata</taxon>
        <taxon>Craniata</taxon>
        <taxon>Vertebrata</taxon>
        <taxon>Euteleostomi</taxon>
        <taxon>Actinopterygii</taxon>
        <taxon>Neopterygii</taxon>
        <taxon>Teleostei</taxon>
        <taxon>Ostariophysi</taxon>
        <taxon>Cypriniformes</taxon>
        <taxon>Nemacheilidae</taxon>
        <taxon>Triplophysa</taxon>
    </lineage>
</organism>
<dbReference type="CDD" id="cd01482">
    <property type="entry name" value="vWA_collagen_alphaI-XII-like"/>
    <property type="match status" value="1"/>
</dbReference>
<reference evidence="14 15" key="1">
    <citation type="journal article" date="2019" name="Mol. Ecol. Resour.">
        <title>Chromosome-level genome assembly of Triplophysa tibetana, a fish adapted to the harsh high-altitude environment of the Tibetan Plateau.</title>
        <authorList>
            <person name="Yang X."/>
            <person name="Liu H."/>
            <person name="Ma Z."/>
            <person name="Zou Y."/>
            <person name="Zou M."/>
            <person name="Mao Y."/>
            <person name="Li X."/>
            <person name="Wang H."/>
            <person name="Chen T."/>
            <person name="Wang W."/>
            <person name="Yang R."/>
        </authorList>
    </citation>
    <scope>NUCLEOTIDE SEQUENCE [LARGE SCALE GENOMIC DNA]</scope>
    <source>
        <strain evidence="14">TTIB1903HZAU</strain>
        <tissue evidence="14">Muscle</tissue>
    </source>
</reference>
<evidence type="ECO:0000259" key="12">
    <source>
        <dbReference type="PROSITE" id="PS50234"/>
    </source>
</evidence>
<feature type="region of interest" description="Disordered" evidence="11">
    <location>
        <begin position="155"/>
        <end position="197"/>
    </location>
</feature>
<dbReference type="PRINTS" id="PR00453">
    <property type="entry name" value="VWFADOMAIN"/>
</dbReference>
<feature type="compositionally biased region" description="Polar residues" evidence="11">
    <location>
        <begin position="1852"/>
        <end position="1880"/>
    </location>
</feature>
<dbReference type="InterPro" id="IPR003961">
    <property type="entry name" value="FN3_dom"/>
</dbReference>
<comment type="caution">
    <text evidence="14">The sequence shown here is derived from an EMBL/GenBank/DDBJ whole genome shotgun (WGS) entry which is preliminary data.</text>
</comment>
<proteinExistence type="inferred from homology"/>
<dbReference type="FunFam" id="3.40.50.410:FF:000001">
    <property type="entry name" value="Collagen, type XII, alpha 1"/>
    <property type="match status" value="1"/>
</dbReference>
<feature type="domain" description="Fibronectin type-III" evidence="13">
    <location>
        <begin position="499"/>
        <end position="590"/>
    </location>
</feature>
<feature type="domain" description="Fibronectin type-III" evidence="13">
    <location>
        <begin position="76"/>
        <end position="168"/>
    </location>
</feature>
<feature type="domain" description="Fibronectin type-III" evidence="13">
    <location>
        <begin position="678"/>
        <end position="769"/>
    </location>
</feature>
<keyword evidence="6" id="KW-0130">Cell adhesion</keyword>
<evidence type="ECO:0000256" key="5">
    <source>
        <dbReference type="ARBA" id="ARBA00022737"/>
    </source>
</evidence>
<keyword evidence="9" id="KW-0379">Hydroxylation</keyword>
<feature type="domain" description="VWFA" evidence="12">
    <location>
        <begin position="1127"/>
        <end position="1359"/>
    </location>
</feature>
<feature type="compositionally biased region" description="Pro residues" evidence="11">
    <location>
        <begin position="1588"/>
        <end position="1598"/>
    </location>
</feature>
<evidence type="ECO:0000259" key="13">
    <source>
        <dbReference type="PROSITE" id="PS50853"/>
    </source>
</evidence>
<evidence type="ECO:0000256" key="6">
    <source>
        <dbReference type="ARBA" id="ARBA00022889"/>
    </source>
</evidence>
<feature type="compositionally biased region" description="Gly residues" evidence="11">
    <location>
        <begin position="1649"/>
        <end position="1658"/>
    </location>
</feature>
<gene>
    <name evidence="14" type="ORF">E1301_Tti010807</name>
</gene>
<evidence type="ECO:0000256" key="2">
    <source>
        <dbReference type="ARBA" id="ARBA00022525"/>
    </source>
</evidence>
<feature type="compositionally biased region" description="Low complexity" evidence="11">
    <location>
        <begin position="1659"/>
        <end position="1690"/>
    </location>
</feature>
<dbReference type="SMART" id="SM00060">
    <property type="entry name" value="FN3"/>
    <property type="match status" value="5"/>
</dbReference>
<evidence type="ECO:0000313" key="15">
    <source>
        <dbReference type="Proteomes" id="UP000324632"/>
    </source>
</evidence>
<dbReference type="CDD" id="cd00063">
    <property type="entry name" value="FN3"/>
    <property type="match status" value="5"/>
</dbReference>
<dbReference type="Pfam" id="PF00092">
    <property type="entry name" value="VWA"/>
    <property type="match status" value="3"/>
</dbReference>
<accession>A0A5A9N1U8</accession>
<evidence type="ECO:0000256" key="8">
    <source>
        <dbReference type="ARBA" id="ARBA00023180"/>
    </source>
</evidence>
<evidence type="ECO:0000256" key="10">
    <source>
        <dbReference type="ARBA" id="ARBA00049648"/>
    </source>
</evidence>
<dbReference type="InterPro" id="IPR002035">
    <property type="entry name" value="VWF_A"/>
</dbReference>
<dbReference type="SUPFAM" id="SSF53300">
    <property type="entry name" value="vWA-like"/>
    <property type="match status" value="2"/>
</dbReference>
<dbReference type="Proteomes" id="UP000324632">
    <property type="component" value="Chromosome 24"/>
</dbReference>
<dbReference type="PANTHER" id="PTHR24020">
    <property type="entry name" value="COLLAGEN ALPHA"/>
    <property type="match status" value="1"/>
</dbReference>
<evidence type="ECO:0000313" key="14">
    <source>
        <dbReference type="EMBL" id="KAA0703085.1"/>
    </source>
</evidence>
<dbReference type="GO" id="GO:0005581">
    <property type="term" value="C:collagen trimer"/>
    <property type="evidence" value="ECO:0007669"/>
    <property type="project" value="UniProtKB-KW"/>
</dbReference>
<dbReference type="PROSITE" id="PS50234">
    <property type="entry name" value="VWFA"/>
    <property type="match status" value="2"/>
</dbReference>
<dbReference type="InterPro" id="IPR013320">
    <property type="entry name" value="ConA-like_dom_sf"/>
</dbReference>
<feature type="compositionally biased region" description="Basic and acidic residues" evidence="11">
    <location>
        <begin position="1781"/>
        <end position="1793"/>
    </location>
</feature>
<feature type="compositionally biased region" description="Low complexity" evidence="11">
    <location>
        <begin position="1753"/>
        <end position="1769"/>
    </location>
</feature>
<keyword evidence="8" id="KW-0325">Glycoprotein</keyword>
<name>A0A5A9N1U8_9TELE</name>
<feature type="region of interest" description="Disordered" evidence="11">
    <location>
        <begin position="1583"/>
        <end position="1702"/>
    </location>
</feature>
<dbReference type="PROSITE" id="PS50853">
    <property type="entry name" value="FN3"/>
    <property type="match status" value="5"/>
</dbReference>
<dbReference type="GO" id="GO:0007155">
    <property type="term" value="P:cell adhesion"/>
    <property type="evidence" value="ECO:0007669"/>
    <property type="project" value="UniProtKB-KW"/>
</dbReference>
<dbReference type="Gene3D" id="2.60.120.200">
    <property type="match status" value="1"/>
</dbReference>
<dbReference type="InterPro" id="IPR048287">
    <property type="entry name" value="TSPN-like_N"/>
</dbReference>
<dbReference type="SMART" id="SM00210">
    <property type="entry name" value="TSPN"/>
    <property type="match status" value="1"/>
</dbReference>
<dbReference type="PANTHER" id="PTHR24020:SF15">
    <property type="entry name" value="COLLAGEN ALPHA-1(XIV) CHAIN"/>
    <property type="match status" value="1"/>
</dbReference>
<dbReference type="InterPro" id="IPR036116">
    <property type="entry name" value="FN3_sf"/>
</dbReference>
<evidence type="ECO:0000256" key="9">
    <source>
        <dbReference type="ARBA" id="ARBA00023278"/>
    </source>
</evidence>
<evidence type="ECO:0000256" key="3">
    <source>
        <dbReference type="ARBA" id="ARBA00022530"/>
    </source>
</evidence>
<feature type="compositionally biased region" description="Low complexity" evidence="11">
    <location>
        <begin position="1891"/>
        <end position="1905"/>
    </location>
</feature>
<evidence type="ECO:0000256" key="4">
    <source>
        <dbReference type="ARBA" id="ARBA00022729"/>
    </source>
</evidence>
<keyword evidence="2" id="KW-0964">Secreted</keyword>
<dbReference type="FunFam" id="2.60.40.10:FF:000444">
    <property type="entry name" value="Collagen alpha-1(XIV) chain isoform X2"/>
    <property type="match status" value="1"/>
</dbReference>
<dbReference type="InterPro" id="IPR036465">
    <property type="entry name" value="vWFA_dom_sf"/>
</dbReference>
<sequence>MHHTLMQATLYLSSVYSCMFRRHCALLLKMKSRYSGGITRTAVRMQVSGSRIKLWCPLISLALIHCFAPVSSQVQGPRRLRFKVISAGKLLVSWKEPKGQYDGYKFIYNSETGGETTELPIARGENKAVIKDFNPKKEYSVKVIAVSGNQHSRALQGKYAAEGQSSDGESTQPQRLKEHSPVEEGNEISADPCFPGVRTDPHPYPTQLYIHIFHPFQPNLRVPAGTRTRAGLCLIEGTEAMKMYRCKRYMIEVTDVRMIQSAQSSLIEKITLITDTDVLSGSLIKAEVDQFVCTTSAIADIVILVDGSWSIGRINFRLVRMFLENLVNAFDVGIDKTRIGLAQYSGDPRIEWHLNGFSTKDAVIDAVKNLPYKGGNTLTGLALTYILENSFKPESGARSNVPKIGILVTDGKSQDDILPPAESLRDAGVELFAIGVKNADENELNAIASKPEDTHVYNVADFSIMSTIVEGLTKTVCEGVEQQDKEIKGDSLPEETALPPKDLVTSEVTAHSFRVSWTHAPGSVEKYRVVYHPTSADVPEEMRVDETVTDVELQGLIPDTEYSVTVYALYGEEAADPSTVQETTISLRPPRNLRVTEVDHSSVRLNWDAVSSKVKGYRVMYVKTDGVQTNEVVLGPVTNVYLKDLSPLTEYTVAVFALYDYGQSEALSGGFTTKLVPAPLGMVTSDVTSESLRVSWSPPARDVVLYRLSWSPSEGGDRKEVLLNGPVDSYVIHHLSPSTEYKVSMSAVYKDEMESSSVFVLEDTFVRLGVTNLRVDDETPYSLQVSWVVLDSDVEQHKVTYVSANRAEQTRIIVGQADKRIKQMGLGKRKFHYLFKCHLGHRDQMRELGGGREKSRETDGKERKCALCESFDKVLKEERKKSEKRRKSRKEVCKWLFGGGFSTTGLVDSSTDGLLLYRHTGASSTAGGFSCGKQKKCDTATSPLRHGLQNHSDPCVCRRRVRQAFHDLIRQNINLRVSDEWYSRFRITWDAPQFPTMGYRVIYQPISGPALETFVGDDVNTLLILNLLSDTEYRVQVVASYTTGSSQPLTGKGKTLFLGVNSLNTYQVRSTSMCAQWQTQRHATLYRVTIEPVLTPIPTQPPTEAPTTIPPPTIPQAKEVCKAARADLAFLVDGSWSIGDDNFQKIIRFLYSTTGALDVIGPEGTQVAIAQFSDDARTEFKLNSHSDKESLLDAVQRITYKGGNTKTGTVFSKVLQNTSSKHKSCCQKYTFPVKSITFWGFPGSLKLCKSCSWPETVTFAFMTLDSGRAIKHVKEAIFIEDAGVRRGIPKVLVVLTDGRSQDDVNKISKEMQTEGFIIFAIGFADADYGELVNIASKPSERHVFFVDDLDAFKKIEEQLITFVCEAATATCPSVLMGGNTLAGFRMMEMFGLVEKHYSSVQGVSMEPGTFNSFPCYRLHKDAFISQPTRYLHPEGLPSDYTISVLFRILPETPHEPFALWEILNKDNEPLVGIILDNGGKTLTFFNHDYKGEFQTVTFKGPDIKKIFYGSFHKLHVAISKTAAKVVIDCKTMGEKTINAAGNITIDGVEVLGRMIRSHGRKDNSAPRVEKDCPAMPHACTCAQDSKGPPGPSGPPGPQGPLGEMGTAGPQGPPGPQGPNGMSIQGPPGGPGEKGEKGETGLPGPQGVPGANGGPGRDGPPGQRGSPGAPGASGSPGQPGSLGDQGQPGPSGTKGERGERGDIQSQAVVRAIARQVCEQLIQSHLSRYNSILNQIPSQPVSVRTIQGPPGEPGRPGSQGQQGEQGPTGRPGFPGTGGQNGRPGERGLPGDKGEKGSPGVGTQGPRGPPGPPGPPGEGRTGSQGPPGRPGIQANPGRPGTPGNPGPAGPPGYCDQNSCLGYNVGVQQLPSSPYQNQGPATNYNDEEDEEDPYDGYPRGYPPQYYQPSYPGPAHPVDTVGMRSPGTRRFSRSTTDEEGADETAVRAKAE</sequence>